<protein>
    <submittedName>
        <fullName evidence="10">RDD family protein</fullName>
    </submittedName>
</protein>
<keyword evidence="4 8" id="KW-1133">Transmembrane helix</keyword>
<evidence type="ECO:0000256" key="7">
    <source>
        <dbReference type="SAM" id="MobiDB-lite"/>
    </source>
</evidence>
<evidence type="ECO:0000256" key="5">
    <source>
        <dbReference type="ARBA" id="ARBA00023136"/>
    </source>
</evidence>
<organism evidence="10 11">
    <name type="scientific">Granulicella cerasi</name>
    <dbReference type="NCBI Taxonomy" id="741063"/>
    <lineage>
        <taxon>Bacteria</taxon>
        <taxon>Pseudomonadati</taxon>
        <taxon>Acidobacteriota</taxon>
        <taxon>Terriglobia</taxon>
        <taxon>Terriglobales</taxon>
        <taxon>Acidobacteriaceae</taxon>
        <taxon>Granulicella</taxon>
    </lineage>
</organism>
<comment type="subcellular location">
    <subcellularLocation>
        <location evidence="1">Cell membrane</location>
        <topology evidence="1">Multi-pass membrane protein</topology>
    </subcellularLocation>
</comment>
<feature type="transmembrane region" description="Helical" evidence="8">
    <location>
        <begin position="362"/>
        <end position="380"/>
    </location>
</feature>
<keyword evidence="2" id="KW-1003">Cell membrane</keyword>
<sequence>MGGAAQREEMADESQYLRTGTEGGAASPLKSAVAERLAAHRNRRAAEQASIEAREARAMAQAEQTRKESRRGASKVRDAVAARYQQSQSYREFLAAEAERALQQAQAEAEVAARTMRAVAEAQQKLLDELATYDDRPEPMLVESPRRVMEAAPEPTRAEVRSELAHELADIVLGARELIAEPTGLSIVELAPEPQPHKPVPGVSVKMHEGLAQQKFEGARIQHVVEQDTDELADLEDEIAFRQAPEFAPMTLDATPIPANIIEFPRQLIAPRKARPRLAEGPLVDESPAEPQLRIFEVEAEQVSYEPEPVRDWHGAAEWQSVVLDSAAPMPQHTPEEAQAQLTFQPQPASLERRAMAVAVDALYIATSFVLFAGMVSYFVGPSLTELKPTLLAGFSAVVLAVFYLGYQFLFSTFTDATPGMRYARIALCTFGDDYPSRKAIRRRIGANLLAACPLGLGFAWVLMDGDRLGWHDRISRMYRRAY</sequence>
<feature type="transmembrane region" description="Helical" evidence="8">
    <location>
        <begin position="445"/>
        <end position="464"/>
    </location>
</feature>
<dbReference type="Pfam" id="PF06271">
    <property type="entry name" value="RDD"/>
    <property type="match status" value="1"/>
</dbReference>
<evidence type="ECO:0000256" key="6">
    <source>
        <dbReference type="SAM" id="Coils"/>
    </source>
</evidence>
<feature type="domain" description="RDD" evidence="9">
    <location>
        <begin position="349"/>
        <end position="476"/>
    </location>
</feature>
<evidence type="ECO:0000256" key="2">
    <source>
        <dbReference type="ARBA" id="ARBA00022475"/>
    </source>
</evidence>
<keyword evidence="11" id="KW-1185">Reference proteome</keyword>
<name>A0ABW1ZAM1_9BACT</name>
<feature type="region of interest" description="Disordered" evidence="7">
    <location>
        <begin position="1"/>
        <end position="32"/>
    </location>
</feature>
<dbReference type="Proteomes" id="UP001596391">
    <property type="component" value="Unassembled WGS sequence"/>
</dbReference>
<dbReference type="InterPro" id="IPR010432">
    <property type="entry name" value="RDD"/>
</dbReference>
<keyword evidence="3 8" id="KW-0812">Transmembrane</keyword>
<evidence type="ECO:0000256" key="3">
    <source>
        <dbReference type="ARBA" id="ARBA00022692"/>
    </source>
</evidence>
<comment type="caution">
    <text evidence="10">The sequence shown here is derived from an EMBL/GenBank/DDBJ whole genome shotgun (WGS) entry which is preliminary data.</text>
</comment>
<evidence type="ECO:0000256" key="8">
    <source>
        <dbReference type="SAM" id="Phobius"/>
    </source>
</evidence>
<feature type="coiled-coil region" evidence="6">
    <location>
        <begin position="95"/>
        <end position="122"/>
    </location>
</feature>
<proteinExistence type="predicted"/>
<feature type="region of interest" description="Disordered" evidence="7">
    <location>
        <begin position="44"/>
        <end position="76"/>
    </location>
</feature>
<evidence type="ECO:0000313" key="11">
    <source>
        <dbReference type="Proteomes" id="UP001596391"/>
    </source>
</evidence>
<feature type="compositionally biased region" description="Basic and acidic residues" evidence="7">
    <location>
        <begin position="64"/>
        <end position="76"/>
    </location>
</feature>
<keyword evidence="6" id="KW-0175">Coiled coil</keyword>
<evidence type="ECO:0000256" key="1">
    <source>
        <dbReference type="ARBA" id="ARBA00004651"/>
    </source>
</evidence>
<evidence type="ECO:0000259" key="9">
    <source>
        <dbReference type="Pfam" id="PF06271"/>
    </source>
</evidence>
<accession>A0ABW1ZAM1</accession>
<evidence type="ECO:0000313" key="10">
    <source>
        <dbReference type="EMBL" id="MFC6645945.1"/>
    </source>
</evidence>
<feature type="transmembrane region" description="Helical" evidence="8">
    <location>
        <begin position="392"/>
        <end position="415"/>
    </location>
</feature>
<dbReference type="EMBL" id="JBHSWI010000001">
    <property type="protein sequence ID" value="MFC6645945.1"/>
    <property type="molecule type" value="Genomic_DNA"/>
</dbReference>
<reference evidence="11" key="1">
    <citation type="journal article" date="2019" name="Int. J. Syst. Evol. Microbiol.">
        <title>The Global Catalogue of Microorganisms (GCM) 10K type strain sequencing project: providing services to taxonomists for standard genome sequencing and annotation.</title>
        <authorList>
            <consortium name="The Broad Institute Genomics Platform"/>
            <consortium name="The Broad Institute Genome Sequencing Center for Infectious Disease"/>
            <person name="Wu L."/>
            <person name="Ma J."/>
        </authorList>
    </citation>
    <scope>NUCLEOTIDE SEQUENCE [LARGE SCALE GENOMIC DNA]</scope>
    <source>
        <strain evidence="11">CGMCC 1.16026</strain>
    </source>
</reference>
<dbReference type="RefSeq" id="WP_263370462.1">
    <property type="nucleotide sequence ID" value="NZ_JAGSYD010000001.1"/>
</dbReference>
<dbReference type="InterPro" id="IPR051791">
    <property type="entry name" value="Pra-immunoreactive"/>
</dbReference>
<evidence type="ECO:0000256" key="4">
    <source>
        <dbReference type="ARBA" id="ARBA00022989"/>
    </source>
</evidence>
<gene>
    <name evidence="10" type="ORF">ACFQBQ_10215</name>
</gene>
<keyword evidence="5 8" id="KW-0472">Membrane</keyword>
<dbReference type="PANTHER" id="PTHR36115">
    <property type="entry name" value="PROLINE-RICH ANTIGEN HOMOLOG-RELATED"/>
    <property type="match status" value="1"/>
</dbReference>